<proteinExistence type="predicted"/>
<evidence type="ECO:0000313" key="3">
    <source>
        <dbReference type="Proteomes" id="UP001064489"/>
    </source>
</evidence>
<dbReference type="InterPro" id="IPR011009">
    <property type="entry name" value="Kinase-like_dom_sf"/>
</dbReference>
<dbReference type="SUPFAM" id="SSF56112">
    <property type="entry name" value="Protein kinase-like (PK-like)"/>
    <property type="match status" value="1"/>
</dbReference>
<protein>
    <submittedName>
        <fullName evidence="2">Uncharacterized protein</fullName>
    </submittedName>
</protein>
<comment type="caution">
    <text evidence="2">The sequence shown here is derived from an EMBL/GenBank/DDBJ whole genome shotgun (WGS) entry which is preliminary data.</text>
</comment>
<name>A0AAD5IWS9_ACENE</name>
<accession>A0AAD5IWS9</accession>
<gene>
    <name evidence="2" type="ORF">LWI28_001061</name>
</gene>
<evidence type="ECO:0000313" key="2">
    <source>
        <dbReference type="EMBL" id="KAI9180091.1"/>
    </source>
</evidence>
<dbReference type="PANTHER" id="PTHR48011">
    <property type="entry name" value="CCR4-NOT TRANSCRIPTIONAL COMPLEX SUBUNIT CAF120-RELATED"/>
    <property type="match status" value="1"/>
</dbReference>
<feature type="compositionally biased region" description="Polar residues" evidence="1">
    <location>
        <begin position="209"/>
        <end position="226"/>
    </location>
</feature>
<sequence length="283" mass="32198">MLCGGLVMFVETWSLNVLLSLLPNIPEYMSDLGKDLLTRCFARNPRERWTVEMLLSHPYLLPEMAVMSATNAMLVRQGRKSANGSRHESVSKDRVFQHKEGDAEEFFNRKKSFAEILKRNHVFKGEKECHAHETSQESVKELSMTWNRHQRDVLWLRNFAVATLKSFLNVETVNEKLASRGFTFSSHFIIEKQAFVWANCKNGLGNYMEQNGQSQQSPMEITSDDNSVSMVEESIESSEAKSGEDQALVSSKSWSIPATKKDGVVEVEPIMQKQKKGKRSNSV</sequence>
<dbReference type="InterPro" id="IPR052751">
    <property type="entry name" value="Plant_MAPKKK"/>
</dbReference>
<dbReference type="AlphaFoldDB" id="A0AAD5IWS9"/>
<evidence type="ECO:0000256" key="1">
    <source>
        <dbReference type="SAM" id="MobiDB-lite"/>
    </source>
</evidence>
<organism evidence="2 3">
    <name type="scientific">Acer negundo</name>
    <name type="common">Box elder</name>
    <dbReference type="NCBI Taxonomy" id="4023"/>
    <lineage>
        <taxon>Eukaryota</taxon>
        <taxon>Viridiplantae</taxon>
        <taxon>Streptophyta</taxon>
        <taxon>Embryophyta</taxon>
        <taxon>Tracheophyta</taxon>
        <taxon>Spermatophyta</taxon>
        <taxon>Magnoliopsida</taxon>
        <taxon>eudicotyledons</taxon>
        <taxon>Gunneridae</taxon>
        <taxon>Pentapetalae</taxon>
        <taxon>rosids</taxon>
        <taxon>malvids</taxon>
        <taxon>Sapindales</taxon>
        <taxon>Sapindaceae</taxon>
        <taxon>Hippocastanoideae</taxon>
        <taxon>Acereae</taxon>
        <taxon>Acer</taxon>
    </lineage>
</organism>
<keyword evidence="3" id="KW-1185">Reference proteome</keyword>
<dbReference type="Proteomes" id="UP001064489">
    <property type="component" value="Chromosome 4"/>
</dbReference>
<dbReference type="GO" id="GO:0004672">
    <property type="term" value="F:protein kinase activity"/>
    <property type="evidence" value="ECO:0007669"/>
    <property type="project" value="TreeGrafter"/>
</dbReference>
<dbReference type="PANTHER" id="PTHR48011:SF51">
    <property type="entry name" value="PROTEIN KINASE SUPERFAMILY PROTEIN"/>
    <property type="match status" value="1"/>
</dbReference>
<feature type="region of interest" description="Disordered" evidence="1">
    <location>
        <begin position="209"/>
        <end position="254"/>
    </location>
</feature>
<dbReference type="GO" id="GO:0007165">
    <property type="term" value="P:signal transduction"/>
    <property type="evidence" value="ECO:0007669"/>
    <property type="project" value="TreeGrafter"/>
</dbReference>
<dbReference type="Gene3D" id="1.10.510.10">
    <property type="entry name" value="Transferase(Phosphotransferase) domain 1"/>
    <property type="match status" value="1"/>
</dbReference>
<reference evidence="2" key="1">
    <citation type="journal article" date="2022" name="Plant J.">
        <title>Strategies of tolerance reflected in two North American maple genomes.</title>
        <authorList>
            <person name="McEvoy S.L."/>
            <person name="Sezen U.U."/>
            <person name="Trouern-Trend A."/>
            <person name="McMahon S.M."/>
            <person name="Schaberg P.G."/>
            <person name="Yang J."/>
            <person name="Wegrzyn J.L."/>
            <person name="Swenson N.G."/>
        </authorList>
    </citation>
    <scope>NUCLEOTIDE SEQUENCE</scope>
    <source>
        <strain evidence="2">91603</strain>
    </source>
</reference>
<reference evidence="2" key="2">
    <citation type="submission" date="2023-02" db="EMBL/GenBank/DDBJ databases">
        <authorList>
            <person name="Swenson N.G."/>
            <person name="Wegrzyn J.L."/>
            <person name="Mcevoy S.L."/>
        </authorList>
    </citation>
    <scope>NUCLEOTIDE SEQUENCE</scope>
    <source>
        <strain evidence="2">91603</strain>
        <tissue evidence="2">Leaf</tissue>
    </source>
</reference>
<dbReference type="EMBL" id="JAJSOW010000101">
    <property type="protein sequence ID" value="KAI9180091.1"/>
    <property type="molecule type" value="Genomic_DNA"/>
</dbReference>